<dbReference type="PaxDb" id="73239-Q7RIM6"/>
<dbReference type="AlphaFoldDB" id="Q7RIM6"/>
<sequence>YINFETPFIKTKDMMLFIFYVKAYVKENIF</sequence>
<keyword evidence="2" id="KW-1185">Reference proteome</keyword>
<proteinExistence type="predicted"/>
<organism evidence="1 2">
    <name type="scientific">Plasmodium yoelii yoelii</name>
    <dbReference type="NCBI Taxonomy" id="73239"/>
    <lineage>
        <taxon>Eukaryota</taxon>
        <taxon>Sar</taxon>
        <taxon>Alveolata</taxon>
        <taxon>Apicomplexa</taxon>
        <taxon>Aconoidasida</taxon>
        <taxon>Haemosporida</taxon>
        <taxon>Plasmodiidae</taxon>
        <taxon>Plasmodium</taxon>
        <taxon>Plasmodium (Vinckeia)</taxon>
    </lineage>
</organism>
<evidence type="ECO:0000313" key="1">
    <source>
        <dbReference type="EMBL" id="EAA15327.1"/>
    </source>
</evidence>
<evidence type="ECO:0000313" key="2">
    <source>
        <dbReference type="Proteomes" id="UP000008553"/>
    </source>
</evidence>
<name>Q7RIM6_PLAYO</name>
<protein>
    <submittedName>
        <fullName evidence="1">Uncharacterized protein</fullName>
    </submittedName>
</protein>
<dbReference type="EMBL" id="AABL01001046">
    <property type="protein sequence ID" value="EAA15327.1"/>
    <property type="molecule type" value="Genomic_DNA"/>
</dbReference>
<comment type="caution">
    <text evidence="1">The sequence shown here is derived from an EMBL/GenBank/DDBJ whole genome shotgun (WGS) entry which is preliminary data.</text>
</comment>
<reference evidence="1 2" key="1">
    <citation type="journal article" date="2002" name="Nature">
        <title>Genome sequence and comparative analysis of the model rodent malaria parasite Plasmodium yoelii yoelii.</title>
        <authorList>
            <person name="Carlton J.M."/>
            <person name="Angiuoli S.V."/>
            <person name="Suh B.B."/>
            <person name="Kooij T.W."/>
            <person name="Pertea M."/>
            <person name="Silva J.C."/>
            <person name="Ermolaeva M.D."/>
            <person name="Allen J.E."/>
            <person name="Selengut J.D."/>
            <person name="Koo H.L."/>
            <person name="Peterson J.D."/>
            <person name="Pop M."/>
            <person name="Kosack D.S."/>
            <person name="Shumway M.F."/>
            <person name="Bidwell S.L."/>
            <person name="Shallom S.J."/>
            <person name="van Aken S.E."/>
            <person name="Riedmuller S.B."/>
            <person name="Feldblyum T.V."/>
            <person name="Cho J.K."/>
            <person name="Quackenbush J."/>
            <person name="Sedegah M."/>
            <person name="Shoaibi A."/>
            <person name="Cummings L.M."/>
            <person name="Florens L."/>
            <person name="Yates J.R."/>
            <person name="Raine J.D."/>
            <person name="Sinden R.E."/>
            <person name="Harris M.A."/>
            <person name="Cunningham D.A."/>
            <person name="Preiser P.R."/>
            <person name="Bergman L.W."/>
            <person name="Vaidya A.B."/>
            <person name="van Lin L.H."/>
            <person name="Janse C.J."/>
            <person name="Waters A.P."/>
            <person name="Smith H.O."/>
            <person name="White O.R."/>
            <person name="Salzberg S.L."/>
            <person name="Venter J.C."/>
            <person name="Fraser C.M."/>
            <person name="Hoffman S.L."/>
            <person name="Gardner M.J."/>
            <person name="Carucci D.J."/>
        </authorList>
    </citation>
    <scope>NUCLEOTIDE SEQUENCE [LARGE SCALE GENOMIC DNA]</scope>
    <source>
        <strain evidence="1 2">17XNL</strain>
    </source>
</reference>
<dbReference type="InParanoid" id="Q7RIM6"/>
<gene>
    <name evidence="1" type="ORF">PY03593</name>
</gene>
<feature type="non-terminal residue" evidence="1">
    <location>
        <position position="1"/>
    </location>
</feature>
<accession>Q7RIM6</accession>
<dbReference type="Proteomes" id="UP000008553">
    <property type="component" value="Unassembled WGS sequence"/>
</dbReference>